<dbReference type="EMBL" id="LHZR01000101">
    <property type="protein sequence ID" value="KXV48745.1"/>
    <property type="molecule type" value="Genomic_DNA"/>
</dbReference>
<sequence>MANLPDNFSQSARANAEPLLSDFGFPLVRTINFEKWIALYPGPFGTVRKLHDTPHFAVFEEQTGLGIYEKMADGQLRRGQIARHSNSDARALEWCKDWVAKYEAVM</sequence>
<dbReference type="STRING" id="318683.A0U94_05365"/>
<evidence type="ECO:0000313" key="2">
    <source>
        <dbReference type="Proteomes" id="UP000075636"/>
    </source>
</evidence>
<name>A0A149TK35_9PROT</name>
<comment type="caution">
    <text evidence="1">The sequence shown here is derived from an EMBL/GenBank/DDBJ whole genome shotgun (WGS) entry which is preliminary data.</text>
</comment>
<evidence type="ECO:0000313" key="1">
    <source>
        <dbReference type="EMBL" id="KXV48745.1"/>
    </source>
</evidence>
<accession>A0A149TK35</accession>
<dbReference type="PATRIC" id="fig|318683.6.peg.1213"/>
<dbReference type="RefSeq" id="WP_062107343.1">
    <property type="nucleotide sequence ID" value="NZ_LHZR01000101.1"/>
</dbReference>
<dbReference type="AlphaFoldDB" id="A0A149TK35"/>
<protein>
    <submittedName>
        <fullName evidence="1">Uncharacterized protein</fullName>
    </submittedName>
</protein>
<proteinExistence type="predicted"/>
<reference evidence="1 2" key="1">
    <citation type="submission" date="2015-06" db="EMBL/GenBank/DDBJ databases">
        <title>Improved classification and identification of acetic acid bacteria using matrix-assisted laser desorption/ionization time-of-flight mass spectrometry; Gluconobacter nephelii and Gluconobacter uchimurae are later heterotypic synonyms of Gluconobacter japonicus and Gluconobacter oxydans, respectively.</title>
        <authorList>
            <person name="Li L."/>
            <person name="Cleenwerck I."/>
            <person name="De Vuyst L."/>
            <person name="Vandamme P."/>
        </authorList>
    </citation>
    <scope>NUCLEOTIDE SEQUENCE [LARGE SCALE GENOMIC DNA]</scope>
    <source>
        <strain evidence="1 2">LMG 1768</strain>
    </source>
</reference>
<dbReference type="Proteomes" id="UP000075636">
    <property type="component" value="Unassembled WGS sequence"/>
</dbReference>
<gene>
    <name evidence="1" type="ORF">AD945_06240</name>
</gene>
<dbReference type="OrthoDB" id="7274384at2"/>
<organism evidence="1 2">
    <name type="scientific">Gluconobacter albidus</name>
    <dbReference type="NCBI Taxonomy" id="318683"/>
    <lineage>
        <taxon>Bacteria</taxon>
        <taxon>Pseudomonadati</taxon>
        <taxon>Pseudomonadota</taxon>
        <taxon>Alphaproteobacteria</taxon>
        <taxon>Acetobacterales</taxon>
        <taxon>Acetobacteraceae</taxon>
        <taxon>Gluconobacter</taxon>
    </lineage>
</organism>